<dbReference type="PANTHER" id="PTHR45911:SF4">
    <property type="entry name" value="MULTIPLE C2 AND TRANSMEMBRANE DOMAIN-CONTAINING PROTEIN"/>
    <property type="match status" value="1"/>
</dbReference>
<organism evidence="5 6">
    <name type="scientific">Dentipellis fragilis</name>
    <dbReference type="NCBI Taxonomy" id="205917"/>
    <lineage>
        <taxon>Eukaryota</taxon>
        <taxon>Fungi</taxon>
        <taxon>Dikarya</taxon>
        <taxon>Basidiomycota</taxon>
        <taxon>Agaricomycotina</taxon>
        <taxon>Agaricomycetes</taxon>
        <taxon>Russulales</taxon>
        <taxon>Hericiaceae</taxon>
        <taxon>Dentipellis</taxon>
    </lineage>
</organism>
<name>A0A4Y9YGX1_9AGAM</name>
<feature type="non-terminal residue" evidence="5">
    <location>
        <position position="218"/>
    </location>
</feature>
<dbReference type="InterPro" id="IPR000008">
    <property type="entry name" value="C2_dom"/>
</dbReference>
<protein>
    <recommendedName>
        <fullName evidence="4">C2 domain-containing protein</fullName>
    </recommendedName>
</protein>
<dbReference type="GO" id="GO:0016020">
    <property type="term" value="C:membrane"/>
    <property type="evidence" value="ECO:0007669"/>
    <property type="project" value="TreeGrafter"/>
</dbReference>
<evidence type="ECO:0000259" key="4">
    <source>
        <dbReference type="PROSITE" id="PS50004"/>
    </source>
</evidence>
<dbReference type="AlphaFoldDB" id="A0A4Y9YGX1"/>
<dbReference type="PROSITE" id="PS50004">
    <property type="entry name" value="C2"/>
    <property type="match status" value="1"/>
</dbReference>
<dbReference type="EMBL" id="SEOQ01000549">
    <property type="protein sequence ID" value="TFY60691.1"/>
    <property type="molecule type" value="Genomic_DNA"/>
</dbReference>
<dbReference type="CDD" id="cd08382">
    <property type="entry name" value="C2_Smurf-like"/>
    <property type="match status" value="1"/>
</dbReference>
<dbReference type="SMART" id="SM00239">
    <property type="entry name" value="C2"/>
    <property type="match status" value="1"/>
</dbReference>
<proteinExistence type="predicted"/>
<dbReference type="Pfam" id="PF00168">
    <property type="entry name" value="C2"/>
    <property type="match status" value="1"/>
</dbReference>
<feature type="compositionally biased region" description="Polar residues" evidence="3">
    <location>
        <begin position="194"/>
        <end position="211"/>
    </location>
</feature>
<dbReference type="GO" id="GO:0005509">
    <property type="term" value="F:calcium ion binding"/>
    <property type="evidence" value="ECO:0007669"/>
    <property type="project" value="TreeGrafter"/>
</dbReference>
<evidence type="ECO:0000256" key="2">
    <source>
        <dbReference type="ARBA" id="ARBA00022837"/>
    </source>
</evidence>
<dbReference type="PANTHER" id="PTHR45911">
    <property type="entry name" value="C2 DOMAIN-CONTAINING PROTEIN"/>
    <property type="match status" value="1"/>
</dbReference>
<feature type="domain" description="C2" evidence="4">
    <location>
        <begin position="19"/>
        <end position="141"/>
    </location>
</feature>
<comment type="caution">
    <text evidence="5">The sequence shown here is derived from an EMBL/GenBank/DDBJ whole genome shotgun (WGS) entry which is preliminary data.</text>
</comment>
<sequence length="218" mass="23993">MAWLHDINFPGFSAGLASRSQESDQELDNIMASGSSETTIKVTVLAANALVKRELFSLPNPFAVVTVDGSQTQQTAVIKKTLTPYWNETFDIQVKPSSEIEVQIFDHRRFKRQDQGFLGGIKVVVDELLDLQAGGHVIQNLDLKPGPDNQYVHGKLMFSLSLDSQEEPVTAGRRPSAPNLDLARSFTDLRVAAQSPTAQQGPSTLPRNRSLQPAPVWQ</sequence>
<dbReference type="STRING" id="205917.A0A4Y9YGX1"/>
<dbReference type="OrthoDB" id="8068875at2759"/>
<gene>
    <name evidence="5" type="ORF">EVG20_g7326</name>
</gene>
<keyword evidence="2" id="KW-0106">Calcium</keyword>
<evidence type="ECO:0000256" key="1">
    <source>
        <dbReference type="ARBA" id="ARBA00022723"/>
    </source>
</evidence>
<evidence type="ECO:0000313" key="6">
    <source>
        <dbReference type="Proteomes" id="UP000298327"/>
    </source>
</evidence>
<dbReference type="SUPFAM" id="SSF49562">
    <property type="entry name" value="C2 domain (Calcium/lipid-binding domain, CaLB)"/>
    <property type="match status" value="1"/>
</dbReference>
<feature type="region of interest" description="Disordered" evidence="3">
    <location>
        <begin position="191"/>
        <end position="218"/>
    </location>
</feature>
<accession>A0A4Y9YGX1</accession>
<keyword evidence="1" id="KW-0479">Metal-binding</keyword>
<dbReference type="InterPro" id="IPR035892">
    <property type="entry name" value="C2_domain_sf"/>
</dbReference>
<keyword evidence="6" id="KW-1185">Reference proteome</keyword>
<dbReference type="Gene3D" id="2.60.40.150">
    <property type="entry name" value="C2 domain"/>
    <property type="match status" value="1"/>
</dbReference>
<evidence type="ECO:0000256" key="3">
    <source>
        <dbReference type="SAM" id="MobiDB-lite"/>
    </source>
</evidence>
<reference evidence="5 6" key="1">
    <citation type="submission" date="2019-02" db="EMBL/GenBank/DDBJ databases">
        <title>Genome sequencing of the rare red list fungi Dentipellis fragilis.</title>
        <authorList>
            <person name="Buettner E."/>
            <person name="Kellner H."/>
        </authorList>
    </citation>
    <scope>NUCLEOTIDE SEQUENCE [LARGE SCALE GENOMIC DNA]</scope>
    <source>
        <strain evidence="5 6">DSM 105465</strain>
    </source>
</reference>
<evidence type="ECO:0000313" key="5">
    <source>
        <dbReference type="EMBL" id="TFY60691.1"/>
    </source>
</evidence>
<dbReference type="Proteomes" id="UP000298327">
    <property type="component" value="Unassembled WGS sequence"/>
</dbReference>